<dbReference type="GO" id="GO:0005634">
    <property type="term" value="C:nucleus"/>
    <property type="evidence" value="ECO:0007669"/>
    <property type="project" value="UniProtKB-SubCell"/>
</dbReference>
<feature type="compositionally biased region" description="Pro residues" evidence="7">
    <location>
        <begin position="879"/>
        <end position="902"/>
    </location>
</feature>
<feature type="compositionally biased region" description="Pro residues" evidence="7">
    <location>
        <begin position="704"/>
        <end position="715"/>
    </location>
</feature>
<dbReference type="RefSeq" id="XP_009495438.1">
    <property type="nucleotide sequence ID" value="XM_009497163.1"/>
</dbReference>
<keyword evidence="2" id="KW-0808">Transferase</keyword>
<dbReference type="Gene3D" id="3.40.1170.60">
    <property type="match status" value="1"/>
</dbReference>
<name>A0A058Z8H4_FONAL</name>
<feature type="region of interest" description="Disordered" evidence="7">
    <location>
        <begin position="404"/>
        <end position="436"/>
    </location>
</feature>
<evidence type="ECO:0000313" key="10">
    <source>
        <dbReference type="EMBL" id="KCV69832.1"/>
    </source>
</evidence>
<dbReference type="GO" id="GO:0005657">
    <property type="term" value="C:replication fork"/>
    <property type="evidence" value="ECO:0007669"/>
    <property type="project" value="TreeGrafter"/>
</dbReference>
<feature type="region of interest" description="Disordered" evidence="7">
    <location>
        <begin position="310"/>
        <end position="348"/>
    </location>
</feature>
<dbReference type="GO" id="GO:0003887">
    <property type="term" value="F:DNA-directed DNA polymerase activity"/>
    <property type="evidence" value="ECO:0007669"/>
    <property type="project" value="TreeGrafter"/>
</dbReference>
<dbReference type="PROSITE" id="PS51907">
    <property type="entry name" value="ZF_UBZ3"/>
    <property type="match status" value="1"/>
</dbReference>
<dbReference type="PANTHER" id="PTHR45873:SF1">
    <property type="entry name" value="DNA POLYMERASE ETA"/>
    <property type="match status" value="1"/>
</dbReference>
<dbReference type="STRING" id="691883.A0A058Z8H4"/>
<keyword evidence="5" id="KW-0234">DNA repair</keyword>
<dbReference type="PANTHER" id="PTHR45873">
    <property type="entry name" value="DNA POLYMERASE ETA"/>
    <property type="match status" value="1"/>
</dbReference>
<evidence type="ECO:0000256" key="2">
    <source>
        <dbReference type="ARBA" id="ARBA00022679"/>
    </source>
</evidence>
<dbReference type="PIRSF" id="PIRSF036603">
    <property type="entry name" value="DPol_eta"/>
    <property type="match status" value="1"/>
</dbReference>
<keyword evidence="11" id="KW-1185">Reference proteome</keyword>
<dbReference type="InterPro" id="IPR043502">
    <property type="entry name" value="DNA/RNA_pol_sf"/>
</dbReference>
<feature type="domain" description="UBZ3-type" evidence="9">
    <location>
        <begin position="914"/>
        <end position="948"/>
    </location>
</feature>
<evidence type="ECO:0000256" key="4">
    <source>
        <dbReference type="ARBA" id="ARBA00022763"/>
    </source>
</evidence>
<dbReference type="eggNOG" id="KOG2095">
    <property type="taxonomic scope" value="Eukaryota"/>
</dbReference>
<evidence type="ECO:0000256" key="3">
    <source>
        <dbReference type="ARBA" id="ARBA00022723"/>
    </source>
</evidence>
<feature type="region of interest" description="Disordered" evidence="7">
    <location>
        <begin position="655"/>
        <end position="674"/>
    </location>
</feature>
<dbReference type="OrthoDB" id="447129at2759"/>
<dbReference type="AlphaFoldDB" id="A0A058Z8H4"/>
<dbReference type="Pfam" id="PF00817">
    <property type="entry name" value="IMS"/>
    <property type="match status" value="1"/>
</dbReference>
<dbReference type="InterPro" id="IPR041298">
    <property type="entry name" value="UBZ3"/>
</dbReference>
<feature type="region of interest" description="Disordered" evidence="7">
    <location>
        <begin position="690"/>
        <end position="776"/>
    </location>
</feature>
<dbReference type="Proteomes" id="UP000030693">
    <property type="component" value="Unassembled WGS sequence"/>
</dbReference>
<evidence type="ECO:0008006" key="12">
    <source>
        <dbReference type="Google" id="ProtNLM"/>
    </source>
</evidence>
<evidence type="ECO:0000256" key="6">
    <source>
        <dbReference type="ARBA" id="ARBA00023242"/>
    </source>
</evidence>
<dbReference type="InterPro" id="IPR052230">
    <property type="entry name" value="DNA_polymerase_eta"/>
</dbReference>
<reference evidence="10" key="1">
    <citation type="submission" date="2013-04" db="EMBL/GenBank/DDBJ databases">
        <title>The Genome Sequence of Fonticula alba ATCC 38817.</title>
        <authorList>
            <consortium name="The Broad Institute Genomics Platform"/>
            <person name="Russ C."/>
            <person name="Cuomo C."/>
            <person name="Burger G."/>
            <person name="Gray M.W."/>
            <person name="Holland P.W.H."/>
            <person name="King N."/>
            <person name="Lang F.B.F."/>
            <person name="Roger A.J."/>
            <person name="Ruiz-Trillo I."/>
            <person name="Brown M."/>
            <person name="Walker B."/>
            <person name="Young S."/>
            <person name="Zeng Q."/>
            <person name="Gargeya S."/>
            <person name="Fitzgerald M."/>
            <person name="Haas B."/>
            <person name="Abouelleil A."/>
            <person name="Allen A.W."/>
            <person name="Alvarado L."/>
            <person name="Arachchi H.M."/>
            <person name="Berlin A.M."/>
            <person name="Chapman S.B."/>
            <person name="Gainer-Dewar J."/>
            <person name="Goldberg J."/>
            <person name="Griggs A."/>
            <person name="Gujja S."/>
            <person name="Hansen M."/>
            <person name="Howarth C."/>
            <person name="Imamovic A."/>
            <person name="Ireland A."/>
            <person name="Larimer J."/>
            <person name="McCowan C."/>
            <person name="Murphy C."/>
            <person name="Pearson M."/>
            <person name="Poon T.W."/>
            <person name="Priest M."/>
            <person name="Roberts A."/>
            <person name="Saif S."/>
            <person name="Shea T."/>
            <person name="Sisk P."/>
            <person name="Sykes S."/>
            <person name="Wortman J."/>
            <person name="Nusbaum C."/>
            <person name="Birren B."/>
        </authorList>
    </citation>
    <scope>NUCLEOTIDE SEQUENCE [LARGE SCALE GENOMIC DNA]</scope>
    <source>
        <strain evidence="10">ATCC 38817</strain>
    </source>
</reference>
<keyword evidence="4" id="KW-0227">DNA damage</keyword>
<protein>
    <recommendedName>
        <fullName evidence="12">UmuC domain-containing protein</fullName>
    </recommendedName>
</protein>
<proteinExistence type="predicted"/>
<dbReference type="GO" id="GO:0042276">
    <property type="term" value="P:error-prone translesion synthesis"/>
    <property type="evidence" value="ECO:0007669"/>
    <property type="project" value="TreeGrafter"/>
</dbReference>
<sequence>MDCYFAQIEAKRLNLSPDVPLAVRQYHGLLASNYAARAFGITRSTTAQEAKRLCPGIALPHAPLWRSNTSPFQSSDANAAGRCRADCTDCDTAFFPSDPVTEPGPPGSPYATLVAGVGPSRDTQRRHAADVAAGRAQPYTPADAPLLERLAEEEISANRYQCRVHLEHYRAEGRRLINLLNRFGDVVEKCSIDEACLDVTHRILVEAIDQLGRAPFIAAMQSSTPYSGARLPVDWTLVGECIGLPQAVPGAAPDAGPSLVALEDVLLHRAALLGQEIRAAVRSELGLTASTGVAHNKLLAKLATSWRKPDGQSVVRASPGSGGAQPADGHLAELGEVDPETPGPDVPGQSAVQYVLRRSELKSIRALGGKLGMALQALFGVRVASDAWALSRADLRAALVASDDRMHGGGESDDEGPGGHEVDRKGNASTGGGPGMGEAAIQDRVSWLWALLRGRCTEVVRSKRLLSSLTASRHLRPPILNAIVQDRWQRLLSSDLSRRICVELREHTRWPRAFSVAFALEGVGPLFRRSVPFPHAPMSMLRLLLGAKHSSDAEKAAGEEKLPEEHLSLTSVQLNRELFLIIEPIVRRLTQELFHKFKKLFPCTFMALGVTNFAPLTALSESPAVLLCAVPVDELPEDSSFFLDVNAAPATPRSMAAMAADSPPSSHPAAVAPAPGQTTLQQFYTRPGAEGTSSALDLYSVPGPGTPPSSLPPVAPGASTPRQAGSRRPGVSLAETPGSRSPARRSLVASPGRRGALRLGGSGSGSGSRASPSASPASSMASLFAALPGPAKPAPVDLTPAPLSTRFASYEDVHRPRPHLVDLTHVFKPRGSILSYFKAADDQQGAARLAADQAPALDATPGGGPPPASPNKRARLADIPPPVSPPPPSAPGTPPPRNPGEFPPAAASPSPRPAQSLWQVCPDCQRNIPVTQMPEHADWHLAMRLSLSPQ</sequence>
<dbReference type="GO" id="GO:0006281">
    <property type="term" value="P:DNA repair"/>
    <property type="evidence" value="ECO:0007669"/>
    <property type="project" value="UniProtKB-KW"/>
</dbReference>
<feature type="region of interest" description="Disordered" evidence="7">
    <location>
        <begin position="855"/>
        <end position="918"/>
    </location>
</feature>
<evidence type="ECO:0000256" key="5">
    <source>
        <dbReference type="ARBA" id="ARBA00023204"/>
    </source>
</evidence>
<dbReference type="EMBL" id="KB932205">
    <property type="protein sequence ID" value="KCV69832.1"/>
    <property type="molecule type" value="Genomic_DNA"/>
</dbReference>
<dbReference type="GeneID" id="20528030"/>
<feature type="compositionally biased region" description="Low complexity" evidence="7">
    <location>
        <begin position="767"/>
        <end position="776"/>
    </location>
</feature>
<accession>A0A058Z8H4</accession>
<dbReference type="SUPFAM" id="SSF56672">
    <property type="entry name" value="DNA/RNA polymerases"/>
    <property type="match status" value="1"/>
</dbReference>
<organism evidence="10">
    <name type="scientific">Fonticula alba</name>
    <name type="common">Slime mold</name>
    <dbReference type="NCBI Taxonomy" id="691883"/>
    <lineage>
        <taxon>Eukaryota</taxon>
        <taxon>Rotosphaerida</taxon>
        <taxon>Fonticulaceae</taxon>
        <taxon>Fonticula</taxon>
    </lineage>
</organism>
<dbReference type="PROSITE" id="PS50173">
    <property type="entry name" value="UMUC"/>
    <property type="match status" value="1"/>
</dbReference>
<evidence type="ECO:0000256" key="7">
    <source>
        <dbReference type="SAM" id="MobiDB-lite"/>
    </source>
</evidence>
<dbReference type="GO" id="GO:0009314">
    <property type="term" value="P:response to radiation"/>
    <property type="evidence" value="ECO:0007669"/>
    <property type="project" value="TreeGrafter"/>
</dbReference>
<gene>
    <name evidence="10" type="ORF">H696_03305</name>
</gene>
<evidence type="ECO:0000256" key="1">
    <source>
        <dbReference type="ARBA" id="ARBA00004123"/>
    </source>
</evidence>
<dbReference type="GO" id="GO:0035861">
    <property type="term" value="C:site of double-strand break"/>
    <property type="evidence" value="ECO:0007669"/>
    <property type="project" value="TreeGrafter"/>
</dbReference>
<dbReference type="Gene3D" id="3.30.70.270">
    <property type="match status" value="1"/>
</dbReference>
<dbReference type="InterPro" id="IPR001126">
    <property type="entry name" value="UmuC"/>
</dbReference>
<feature type="domain" description="UmuC" evidence="8">
    <location>
        <begin position="1"/>
        <end position="350"/>
    </location>
</feature>
<dbReference type="InterPro" id="IPR043128">
    <property type="entry name" value="Rev_trsase/Diguanyl_cyclase"/>
</dbReference>
<keyword evidence="3" id="KW-0479">Metal-binding</keyword>
<evidence type="ECO:0000259" key="9">
    <source>
        <dbReference type="PROSITE" id="PS51907"/>
    </source>
</evidence>
<evidence type="ECO:0000259" key="8">
    <source>
        <dbReference type="PROSITE" id="PS50173"/>
    </source>
</evidence>
<comment type="subcellular location">
    <subcellularLocation>
        <location evidence="1">Nucleus</location>
    </subcellularLocation>
</comment>
<dbReference type="GO" id="GO:0046872">
    <property type="term" value="F:metal ion binding"/>
    <property type="evidence" value="ECO:0007669"/>
    <property type="project" value="UniProtKB-KW"/>
</dbReference>
<keyword evidence="6" id="KW-0539">Nucleus</keyword>
<evidence type="ECO:0000313" key="11">
    <source>
        <dbReference type="Proteomes" id="UP000030693"/>
    </source>
</evidence>
<dbReference type="Pfam" id="PF18439">
    <property type="entry name" value="zf_UBZ"/>
    <property type="match status" value="1"/>
</dbReference>
<feature type="compositionally biased region" description="Basic and acidic residues" evidence="7">
    <location>
        <begin position="417"/>
        <end position="426"/>
    </location>
</feature>